<dbReference type="SMART" id="SM00184">
    <property type="entry name" value="RING"/>
    <property type="match status" value="1"/>
</dbReference>
<gene>
    <name evidence="12" type="ORF">CVT26_003634</name>
</gene>
<dbReference type="PROSITE" id="PS51192">
    <property type="entry name" value="HELICASE_ATP_BIND_1"/>
    <property type="match status" value="1"/>
</dbReference>
<dbReference type="CDD" id="cd18793">
    <property type="entry name" value="SF2_C_SNF"/>
    <property type="match status" value="1"/>
</dbReference>
<dbReference type="InterPro" id="IPR013083">
    <property type="entry name" value="Znf_RING/FYVE/PHD"/>
</dbReference>
<dbReference type="GO" id="GO:0008270">
    <property type="term" value="F:zinc ion binding"/>
    <property type="evidence" value="ECO:0007669"/>
    <property type="project" value="UniProtKB-KW"/>
</dbReference>
<keyword evidence="6" id="KW-0067">ATP-binding</keyword>
<dbReference type="EMBL" id="NHYE01005589">
    <property type="protein sequence ID" value="PPQ68728.1"/>
    <property type="molecule type" value="Genomic_DNA"/>
</dbReference>
<dbReference type="GO" id="GO:0016787">
    <property type="term" value="F:hydrolase activity"/>
    <property type="evidence" value="ECO:0007669"/>
    <property type="project" value="UniProtKB-KW"/>
</dbReference>
<dbReference type="InterPro" id="IPR038718">
    <property type="entry name" value="SNF2-like_sf"/>
</dbReference>
<dbReference type="Pfam" id="PF02230">
    <property type="entry name" value="Abhydrolase_2"/>
    <property type="match status" value="1"/>
</dbReference>
<dbReference type="PANTHER" id="PTHR45865">
    <property type="entry name" value="E3 UBIQUITIN-PROTEIN LIGASE SHPRH FAMILY MEMBER"/>
    <property type="match status" value="1"/>
</dbReference>
<organism evidence="12 13">
    <name type="scientific">Gymnopilus dilepis</name>
    <dbReference type="NCBI Taxonomy" id="231916"/>
    <lineage>
        <taxon>Eukaryota</taxon>
        <taxon>Fungi</taxon>
        <taxon>Dikarya</taxon>
        <taxon>Basidiomycota</taxon>
        <taxon>Agaricomycotina</taxon>
        <taxon>Agaricomycetes</taxon>
        <taxon>Agaricomycetidae</taxon>
        <taxon>Agaricales</taxon>
        <taxon>Agaricineae</taxon>
        <taxon>Hymenogastraceae</taxon>
        <taxon>Gymnopilus</taxon>
    </lineage>
</organism>
<keyword evidence="13" id="KW-1185">Reference proteome</keyword>
<reference evidence="12 13" key="1">
    <citation type="journal article" date="2018" name="Evol. Lett.">
        <title>Horizontal gene cluster transfer increased hallucinogenic mushroom diversity.</title>
        <authorList>
            <person name="Reynolds H.T."/>
            <person name="Vijayakumar V."/>
            <person name="Gluck-Thaler E."/>
            <person name="Korotkin H.B."/>
            <person name="Matheny P.B."/>
            <person name="Slot J.C."/>
        </authorList>
    </citation>
    <scope>NUCLEOTIDE SEQUENCE [LARGE SCALE GENOMIC DNA]</scope>
    <source>
        <strain evidence="12 13">SRW20</strain>
    </source>
</reference>
<evidence type="ECO:0000256" key="9">
    <source>
        <dbReference type="SAM" id="MobiDB-lite"/>
    </source>
</evidence>
<dbReference type="InterPro" id="IPR000330">
    <property type="entry name" value="SNF2_N"/>
</dbReference>
<dbReference type="SUPFAM" id="SSF57850">
    <property type="entry name" value="RING/U-box"/>
    <property type="match status" value="1"/>
</dbReference>
<dbReference type="InterPro" id="IPR027417">
    <property type="entry name" value="P-loop_NTPase"/>
</dbReference>
<dbReference type="GO" id="GO:0061630">
    <property type="term" value="F:ubiquitin protein ligase activity"/>
    <property type="evidence" value="ECO:0007669"/>
    <property type="project" value="TreeGrafter"/>
</dbReference>
<keyword evidence="3 7" id="KW-0863">Zinc-finger</keyword>
<accession>A0A409VR55</accession>
<comment type="caution">
    <text evidence="12">The sequence shown here is derived from an EMBL/GenBank/DDBJ whole genome shotgun (WGS) entry which is preliminary data.</text>
</comment>
<evidence type="ECO:0000259" key="10">
    <source>
        <dbReference type="PROSITE" id="PS50089"/>
    </source>
</evidence>
<evidence type="ECO:0000256" key="5">
    <source>
        <dbReference type="ARBA" id="ARBA00022833"/>
    </source>
</evidence>
<dbReference type="Gene3D" id="3.40.50.1820">
    <property type="entry name" value="alpha/beta hydrolase"/>
    <property type="match status" value="1"/>
</dbReference>
<feature type="domain" description="RING-type" evidence="10">
    <location>
        <begin position="1280"/>
        <end position="1320"/>
    </location>
</feature>
<dbReference type="GO" id="GO:0005634">
    <property type="term" value="C:nucleus"/>
    <property type="evidence" value="ECO:0007669"/>
    <property type="project" value="TreeGrafter"/>
</dbReference>
<dbReference type="SUPFAM" id="SSF53474">
    <property type="entry name" value="alpha/beta-Hydrolases"/>
    <property type="match status" value="1"/>
</dbReference>
<dbReference type="Proteomes" id="UP000284706">
    <property type="component" value="Unassembled WGS sequence"/>
</dbReference>
<feature type="compositionally biased region" description="Acidic residues" evidence="9">
    <location>
        <begin position="888"/>
        <end position="897"/>
    </location>
</feature>
<keyword evidence="8" id="KW-0175">Coiled coil</keyword>
<dbReference type="Gene3D" id="3.30.40.10">
    <property type="entry name" value="Zinc/RING finger domain, C3HC4 (zinc finger)"/>
    <property type="match status" value="1"/>
</dbReference>
<feature type="region of interest" description="Disordered" evidence="9">
    <location>
        <begin position="43"/>
        <end position="87"/>
    </location>
</feature>
<feature type="region of interest" description="Disordered" evidence="9">
    <location>
        <begin position="1520"/>
        <end position="1543"/>
    </location>
</feature>
<keyword evidence="1" id="KW-0479">Metal-binding</keyword>
<dbReference type="STRING" id="231916.A0A409VR55"/>
<name>A0A409VR55_9AGAR</name>
<evidence type="ECO:0000256" key="3">
    <source>
        <dbReference type="ARBA" id="ARBA00022771"/>
    </source>
</evidence>
<dbReference type="InterPro" id="IPR017907">
    <property type="entry name" value="Znf_RING_CS"/>
</dbReference>
<proteinExistence type="predicted"/>
<feature type="coiled-coil region" evidence="8">
    <location>
        <begin position="787"/>
        <end position="848"/>
    </location>
</feature>
<evidence type="ECO:0000313" key="13">
    <source>
        <dbReference type="Proteomes" id="UP000284706"/>
    </source>
</evidence>
<evidence type="ECO:0000259" key="11">
    <source>
        <dbReference type="PROSITE" id="PS51192"/>
    </source>
</evidence>
<dbReference type="InterPro" id="IPR049730">
    <property type="entry name" value="SNF2/RAD54-like_C"/>
</dbReference>
<evidence type="ECO:0000256" key="4">
    <source>
        <dbReference type="ARBA" id="ARBA00022801"/>
    </source>
</evidence>
<feature type="domain" description="Helicase ATP-binding" evidence="11">
    <location>
        <begin position="395"/>
        <end position="649"/>
    </location>
</feature>
<dbReference type="InterPro" id="IPR001841">
    <property type="entry name" value="Znf_RING"/>
</dbReference>
<dbReference type="InterPro" id="IPR003140">
    <property type="entry name" value="PLipase/COase/thioEstase"/>
</dbReference>
<feature type="region of interest" description="Disordered" evidence="9">
    <location>
        <begin position="509"/>
        <end position="531"/>
    </location>
</feature>
<dbReference type="Pfam" id="PF26021">
    <property type="entry name" value="Ferritin_C144_05"/>
    <property type="match status" value="1"/>
</dbReference>
<feature type="compositionally biased region" description="Basic and acidic residues" evidence="9">
    <location>
        <begin position="864"/>
        <end position="887"/>
    </location>
</feature>
<keyword evidence="4" id="KW-0378">Hydrolase</keyword>
<dbReference type="GO" id="GO:0006974">
    <property type="term" value="P:DNA damage response"/>
    <property type="evidence" value="ECO:0007669"/>
    <property type="project" value="TreeGrafter"/>
</dbReference>
<dbReference type="InterPro" id="IPR052583">
    <property type="entry name" value="ATP-helicase/E3_Ub-Ligase"/>
</dbReference>
<protein>
    <recommendedName>
        <fullName evidence="14">RING-type domain-containing protein</fullName>
    </recommendedName>
</protein>
<keyword evidence="2" id="KW-0547">Nucleotide-binding</keyword>
<dbReference type="Gene3D" id="3.40.50.10810">
    <property type="entry name" value="Tandem AAA-ATPase domain"/>
    <property type="match status" value="1"/>
</dbReference>
<dbReference type="SMART" id="SM00487">
    <property type="entry name" value="DEXDc"/>
    <property type="match status" value="1"/>
</dbReference>
<dbReference type="PROSITE" id="PS50089">
    <property type="entry name" value="ZF_RING_2"/>
    <property type="match status" value="1"/>
</dbReference>
<dbReference type="InterPro" id="IPR018957">
    <property type="entry name" value="Znf_C3HC4_RING-type"/>
</dbReference>
<evidence type="ECO:0000256" key="8">
    <source>
        <dbReference type="SAM" id="Coils"/>
    </source>
</evidence>
<feature type="compositionally biased region" description="Polar residues" evidence="9">
    <location>
        <begin position="1520"/>
        <end position="1533"/>
    </location>
</feature>
<dbReference type="Pfam" id="PF00097">
    <property type="entry name" value="zf-C3HC4"/>
    <property type="match status" value="1"/>
</dbReference>
<dbReference type="GO" id="GO:0005524">
    <property type="term" value="F:ATP binding"/>
    <property type="evidence" value="ECO:0007669"/>
    <property type="project" value="InterPro"/>
</dbReference>
<evidence type="ECO:0008006" key="14">
    <source>
        <dbReference type="Google" id="ProtNLM"/>
    </source>
</evidence>
<keyword evidence="5" id="KW-0862">Zinc</keyword>
<evidence type="ECO:0000256" key="6">
    <source>
        <dbReference type="ARBA" id="ARBA00022840"/>
    </source>
</evidence>
<dbReference type="Gene3D" id="3.40.50.300">
    <property type="entry name" value="P-loop containing nucleotide triphosphate hydrolases"/>
    <property type="match status" value="1"/>
</dbReference>
<evidence type="ECO:0000313" key="12">
    <source>
        <dbReference type="EMBL" id="PPQ68728.1"/>
    </source>
</evidence>
<dbReference type="Pfam" id="PF00176">
    <property type="entry name" value="SNF2-rel_dom"/>
    <property type="match status" value="1"/>
</dbReference>
<dbReference type="InterPro" id="IPR059033">
    <property type="entry name" value="C144_05_dom"/>
</dbReference>
<dbReference type="GO" id="GO:0000209">
    <property type="term" value="P:protein polyubiquitination"/>
    <property type="evidence" value="ECO:0007669"/>
    <property type="project" value="TreeGrafter"/>
</dbReference>
<dbReference type="PANTHER" id="PTHR45865:SF1">
    <property type="entry name" value="E3 UBIQUITIN-PROTEIN LIGASE SHPRH"/>
    <property type="match status" value="1"/>
</dbReference>
<evidence type="ECO:0000256" key="1">
    <source>
        <dbReference type="ARBA" id="ARBA00022723"/>
    </source>
</evidence>
<feature type="region of interest" description="Disordered" evidence="9">
    <location>
        <begin position="863"/>
        <end position="912"/>
    </location>
</feature>
<evidence type="ECO:0000256" key="2">
    <source>
        <dbReference type="ARBA" id="ARBA00022741"/>
    </source>
</evidence>
<dbReference type="SUPFAM" id="SSF52540">
    <property type="entry name" value="P-loop containing nucleoside triphosphate hydrolases"/>
    <property type="match status" value="2"/>
</dbReference>
<evidence type="ECO:0000256" key="7">
    <source>
        <dbReference type="PROSITE-ProRule" id="PRU00175"/>
    </source>
</evidence>
<dbReference type="InParanoid" id="A0A409VR55"/>
<dbReference type="FunCoup" id="A0A409VR55">
    <property type="interactions" value="392"/>
</dbReference>
<dbReference type="InterPro" id="IPR014001">
    <property type="entry name" value="Helicase_ATP-bd"/>
</dbReference>
<sequence length="1914" mass="214832">MRETSSKHIISLEYPSNDRKSHLNQRLLVKILRSAANDNKLIGKRKVGHHVDGKRPVKRSRTSAGSQDYGSEGEGMESSDGAENAEEADLDDELLLVAHEVQSSGGEHVPVLRHVLEIQIESSHSSSLSSDNKENKELGDVLSSINDSLSSPKVIDFGEVEFVEDDGHAFCIGSSRRRYAFAYQKSLFRVPDLTVDAVINDISPQSADFLIAVLRLQDVSRARLEGSLKIVVHPRNEQSDALPLSLQLDLNVSLLFPAIFEPVPTKRASKKSIQALEDAQRRLLHVVYMGGDIVSNETRNPITVSAFYSIMRPAPPLPSPLAIHAMQPKEMLPTLLPFQRRSVGWLLEREGMAVTPEGEIVPQTASNEFSFWKRVIEGSQTYYFNCLSGELVDFEPELPNVFGAMLAEEPGLGKTVETIALIHLNPAPPDWNPSLSRWDPIARLEVKAVKSTLIVTPPALAPQWRSELARHAPKLRVLFYDGWTKVKVPITKTDRELERFAKLELEAKPKKKRKGKKKAGDDDMDVDEDGMLSRSDDGEILDWCEYVHQFDVVITTYPVLRNEIHVARPAPDRPRREDALYSRTPRSRSPLVMVEWKRVVMDEVQMVGGGAAAEMVSLIPRLASLAVSGTPAKSQMSDLIHVLKFLRIDQLVGGLRLWNRLLKPGYIEEFSSFLGHYGIRTMKSSVTNELTIPPQTRYLVPIDLGRVERHVYDQALEEVLIQLGLDARGVAASAGWQAHSNVLRAAIRRLRGICTHPQVGQLQRRGDGLYKPGALKTIEAVLDSMREQNWKNLMEDWKEKIQTLIRQAQLQQKDELTLNNQQNAMRTLEMAETETDEHLSELKRVLKEHDIKGKAMIEQAALLRQERGEDPAPSDKGKGKAREKAVEDEGSGVDPEELGLPKTPAGDEHRTKRRAIKQRLREAYLLLHQVKFLKGDVYHVLGRSAEEDAAYQAAEKLRRELLKVPEEEATKAMNVLRGHASKRGLSLESILVEVPLFGQGGIRSAELMDEVNTLVEDVLNEQSTLLWKWREHIMSILTKPLNAGDEADGQEYQRSLDDQGEAEIYMQAYAALLADRREALVNERTLLATHDAREMKLRQTKAAMRAAVAMAEGELNVPDGMEILPEHEVLHGEISTQRKNIVLALQGRAIKSILIDLNAVNLRIPHDTDPEKAIVMEATEALRRLISEQTSIHDKLEADLAHIRKAFNDRILYFRQLQEISDSVADVEWDEPLVMLAIQECVTKKAGLDTKMNTTRARQRYLDNLTEGGDGNLDEEDKTCILCRSEFSRGFITQCAHVFCEMCMRAWLLRKEGKTCPVCRVQINSDSIQRFTVNAKEVEAPPKPVAGEPAPQSEHIVPDILQDPVLFAEIQTMETYGDFGSKIQALVRHLAYLKLKDPGAKSIIFSAWADSLHSMEPFSHSIDQGSKSAIEKFSSNPNILVLLLHGERENAGLNVTCASRVFLLESVVHHSFEIQAIARIDRLGQTRPTEVFCYYAEETIERNILDLAARKGLSLYTKENSSGTVSVSPFAQDNEQDVDDPEKRKSIQKGDFIHKVDDMLSILFPHMFEDLEYLLPPSILSGGTDVVEGDIDIATFCEPPRLRVTLRISFIDQHMAAMGARWVDSDDLPRCFVYPARRQQTASVFFLHGLGDNAFNFSQSLETVIEYPELDHVKFIFPTAPRMKVTGLRESTVASWFDYYSFNAVKRQEDEEGLRKAAKWIHNLIEKEITESNISSDRIVVGGISQGGAVSFLTGLTTERPLAGIFCLSTYIPLRSKVPEFATAQARTLPILWCHGNIDMKMDIDVWKDLAETLADQLGIPFRTSTENSTASRKLGDDSDWKNYVMDLARDLGIESPAGLNSTSANHSSVNELLLVERGKGELHFRTYRGLGHKLDDKELRDLALWLSTLIPPA</sequence>
<dbReference type="InterPro" id="IPR029058">
    <property type="entry name" value="AB_hydrolase_fold"/>
</dbReference>
<dbReference type="OrthoDB" id="5330228at2759"/>
<dbReference type="PROSITE" id="PS00518">
    <property type="entry name" value="ZF_RING_1"/>
    <property type="match status" value="1"/>
</dbReference>